<comment type="caution">
    <text evidence="2">The sequence shown here is derived from an EMBL/GenBank/DDBJ whole genome shotgun (WGS) entry which is preliminary data.</text>
</comment>
<evidence type="ECO:0000313" key="3">
    <source>
        <dbReference type="Proteomes" id="UP000288079"/>
    </source>
</evidence>
<reference evidence="2 3" key="1">
    <citation type="submission" date="2018-10" db="EMBL/GenBank/DDBJ databases">
        <title>Draft Genome Sequence of Bacteroides sp. KCTC 15687.</title>
        <authorList>
            <person name="Yu S.Y."/>
            <person name="Kim J.S."/>
            <person name="Oh B.S."/>
            <person name="Park S.H."/>
            <person name="Kang S.W."/>
            <person name="Park J.E."/>
            <person name="Choi S.H."/>
            <person name="Han K.I."/>
            <person name="Lee K.C."/>
            <person name="Eom M.K."/>
            <person name="Suh M.K."/>
            <person name="Lee D.H."/>
            <person name="Yoon H."/>
            <person name="Kim B."/>
            <person name="Yang S.J."/>
            <person name="Lee J.S."/>
            <person name="Lee J.H."/>
        </authorList>
    </citation>
    <scope>NUCLEOTIDE SEQUENCE [LARGE SCALE GENOMIC DNA]</scope>
    <source>
        <strain evidence="2 3">KCTC 15687</strain>
    </source>
</reference>
<dbReference type="EMBL" id="BHWB01000036">
    <property type="protein sequence ID" value="GCB37733.1"/>
    <property type="molecule type" value="Genomic_DNA"/>
</dbReference>
<dbReference type="AlphaFoldDB" id="A0A401M1Z6"/>
<protein>
    <submittedName>
        <fullName evidence="2">Uncharacterized protein</fullName>
    </submittedName>
</protein>
<proteinExistence type="predicted"/>
<sequence>MEYQIFNGIFKEYVLSNAAMFKTAFAEVALQENKKGIYLEVDSVDKGANVKRILQGLP</sequence>
<gene>
    <name evidence="1" type="ORF">KGMB02408_05400</name>
    <name evidence="2" type="ORF">KGMB02408_46780</name>
</gene>
<organism evidence="2 3">
    <name type="scientific">Bacteroides faecalis</name>
    <dbReference type="NCBI Taxonomy" id="2447885"/>
    <lineage>
        <taxon>Bacteria</taxon>
        <taxon>Pseudomonadati</taxon>
        <taxon>Bacteroidota</taxon>
        <taxon>Bacteroidia</taxon>
        <taxon>Bacteroidales</taxon>
        <taxon>Bacteroidaceae</taxon>
        <taxon>Bacteroides</taxon>
    </lineage>
</organism>
<evidence type="ECO:0000313" key="1">
    <source>
        <dbReference type="EMBL" id="GCB33595.1"/>
    </source>
</evidence>
<accession>A0A401M1Z6</accession>
<evidence type="ECO:0000313" key="2">
    <source>
        <dbReference type="EMBL" id="GCB37733.1"/>
    </source>
</evidence>
<dbReference type="Proteomes" id="UP000288079">
    <property type="component" value="Unassembled WGS sequence"/>
</dbReference>
<name>A0A401M1Z6_9BACE</name>
<keyword evidence="3" id="KW-1185">Reference proteome</keyword>
<dbReference type="EMBL" id="BHWB01000002">
    <property type="protein sequence ID" value="GCB33595.1"/>
    <property type="molecule type" value="Genomic_DNA"/>
</dbReference>